<organism evidence="4 5">
    <name type="scientific">Streptomyces viridosporus (strain ATCC 14672 / DSM 40746 / JCM 4963 / KCTC 9882 / NRRL B-12104 / FH 1290)</name>
    <name type="common">Streptomyces ghanaensis</name>
    <dbReference type="NCBI Taxonomy" id="566461"/>
    <lineage>
        <taxon>Bacteria</taxon>
        <taxon>Bacillati</taxon>
        <taxon>Actinomycetota</taxon>
        <taxon>Actinomycetes</taxon>
        <taxon>Kitasatosporales</taxon>
        <taxon>Streptomycetaceae</taxon>
        <taxon>Streptomyces</taxon>
    </lineage>
</organism>
<sequence>MRGRRVLPGPPSEPGVPRSRAGGPRAFPAQRARRARPGRFVRAPGDPPGRTSGVPGTLWGVFPSTEDDSRMITLTKEDGPADLDGVTHLSIGVSWDPTAGSSGGVLGKLRRKTGTDLDLIAIAMQGGDPVRLAGLDSLDPMGNGSLLHSGDNQTGHGDGDDETVTVEFARLPSAITSIVFVAAAYKKGSAFQKARNISFKVYDATGGSSQQVADIWPSLLTQDNACAVAKAIRVGTSWKLEVINETGKLKQGDEHALMRFAVSK</sequence>
<dbReference type="PANTHER" id="PTHR32097:SF4">
    <property type="entry name" value="GENERAL STRESS PROTEIN 16U"/>
    <property type="match status" value="1"/>
</dbReference>
<dbReference type="InterPro" id="IPR003325">
    <property type="entry name" value="TerD"/>
</dbReference>
<dbReference type="CDD" id="cd06974">
    <property type="entry name" value="TerD_like"/>
    <property type="match status" value="1"/>
</dbReference>
<feature type="domain" description="TerD" evidence="3">
    <location>
        <begin position="84"/>
        <end position="245"/>
    </location>
</feature>
<reference evidence="5" key="1">
    <citation type="submission" date="2008-12" db="EMBL/GenBank/DDBJ databases">
        <title>Annotation of Streptomyces ghanaensis ATCC 14672.</title>
        <authorList>
            <consortium name="The Broad Institute Genome Sequencing Platform"/>
            <consortium name="Broad Institute Microbial Sequencing Center"/>
            <person name="Fischbach M."/>
            <person name="Ward D."/>
            <person name="Young S."/>
            <person name="Kodira C.D."/>
            <person name="Zeng Q."/>
            <person name="Koehrsen M."/>
            <person name="Godfrey P."/>
            <person name="Alvarado L."/>
            <person name="Berlin A.M."/>
            <person name="Borenstein D."/>
            <person name="Chen Z."/>
            <person name="Engels R."/>
            <person name="Freedman E."/>
            <person name="Gellesch M."/>
            <person name="Goldberg J."/>
            <person name="Griggs A."/>
            <person name="Gujja S."/>
            <person name="Heiman D.I."/>
            <person name="Hepburn T.A."/>
            <person name="Howarth C."/>
            <person name="Jen D."/>
            <person name="Larson L."/>
            <person name="Lewis B."/>
            <person name="Mehta T."/>
            <person name="Park D."/>
            <person name="Pearson M."/>
            <person name="Roberts A."/>
            <person name="Saif S."/>
            <person name="Shea T.D."/>
            <person name="Shenoy N."/>
            <person name="Sisk P."/>
            <person name="Stolte C."/>
            <person name="Sykes S.N."/>
            <person name="Walk T."/>
            <person name="White J."/>
            <person name="Yandava C."/>
            <person name="Straight P."/>
            <person name="Clardy J."/>
            <person name="Hung D."/>
            <person name="Kolter R."/>
            <person name="Mekalanos J."/>
            <person name="Walker S."/>
            <person name="Walsh C.T."/>
            <person name="Wieland B.L.C."/>
            <person name="Ilzarbe M."/>
            <person name="Galagan J."/>
            <person name="Nusbaum C."/>
            <person name="Birren B."/>
        </authorList>
    </citation>
    <scope>NUCLEOTIDE SEQUENCE [LARGE SCALE GENOMIC DNA]</scope>
    <source>
        <strain evidence="5">ATCC 14672 / DSM 40746 / JCM 4963 / KCTC 9882 / NRRL B-12104 / FH 1290</strain>
    </source>
</reference>
<comment type="similarity">
    <text evidence="1">Belongs to the CAPAB/TerDEXZ family.</text>
</comment>
<protein>
    <submittedName>
        <fullName evidence="4">Stress response protein</fullName>
    </submittedName>
</protein>
<proteinExistence type="inferred from homology"/>
<evidence type="ECO:0000256" key="2">
    <source>
        <dbReference type="SAM" id="MobiDB-lite"/>
    </source>
</evidence>
<dbReference type="EMBL" id="DS999641">
    <property type="protein sequence ID" value="EFE68239.2"/>
    <property type="molecule type" value="Genomic_DNA"/>
</dbReference>
<name>D5ZPI3_STRV1</name>
<feature type="compositionally biased region" description="Low complexity" evidence="2">
    <location>
        <begin position="20"/>
        <end position="30"/>
    </location>
</feature>
<dbReference type="InterPro" id="IPR051324">
    <property type="entry name" value="Stress/Tellurium_Resist"/>
</dbReference>
<dbReference type="PANTHER" id="PTHR32097">
    <property type="entry name" value="CAMP-BINDING PROTEIN 1-RELATED"/>
    <property type="match status" value="1"/>
</dbReference>
<dbReference type="Gene3D" id="2.60.60.30">
    <property type="entry name" value="sav2460 like domains"/>
    <property type="match status" value="1"/>
</dbReference>
<evidence type="ECO:0000313" key="5">
    <source>
        <dbReference type="Proteomes" id="UP000003824"/>
    </source>
</evidence>
<feature type="region of interest" description="Disordered" evidence="2">
    <location>
        <begin position="1"/>
        <end position="56"/>
    </location>
</feature>
<gene>
    <name evidence="4" type="ORF">SSFG_03484</name>
</gene>
<evidence type="ECO:0000259" key="3">
    <source>
        <dbReference type="Pfam" id="PF02342"/>
    </source>
</evidence>
<dbReference type="Pfam" id="PF02342">
    <property type="entry name" value="TerD"/>
    <property type="match status" value="1"/>
</dbReference>
<evidence type="ECO:0000313" key="4">
    <source>
        <dbReference type="EMBL" id="EFE68239.2"/>
    </source>
</evidence>
<accession>D5ZPI3</accession>
<dbReference type="eggNOG" id="COG2310">
    <property type="taxonomic scope" value="Bacteria"/>
</dbReference>
<evidence type="ECO:0000256" key="1">
    <source>
        <dbReference type="ARBA" id="ARBA00008775"/>
    </source>
</evidence>
<dbReference type="Proteomes" id="UP000003824">
    <property type="component" value="Unassembled WGS sequence"/>
</dbReference>
<dbReference type="AlphaFoldDB" id="D5ZPI3"/>